<dbReference type="EMBL" id="CP021434">
    <property type="protein sequence ID" value="ARU61871.1"/>
    <property type="molecule type" value="Genomic_DNA"/>
</dbReference>
<keyword evidence="1 6" id="KW-0645">Protease</keyword>
<dbReference type="OrthoDB" id="9766487at2"/>
<dbReference type="CDD" id="cd09608">
    <property type="entry name" value="M3B_PepF"/>
    <property type="match status" value="1"/>
</dbReference>
<dbReference type="PANTHER" id="PTHR11804">
    <property type="entry name" value="PROTEASE M3 THIMET OLIGOPEPTIDASE-RELATED"/>
    <property type="match status" value="1"/>
</dbReference>
<keyword evidence="10" id="KW-1185">Reference proteome</keyword>
<evidence type="ECO:0000259" key="8">
    <source>
        <dbReference type="Pfam" id="PF08439"/>
    </source>
</evidence>
<name>A0A1Y0IMX5_9BACL</name>
<dbReference type="InterPro" id="IPR013647">
    <property type="entry name" value="OligopepF_N_dom"/>
</dbReference>
<dbReference type="Pfam" id="PF08439">
    <property type="entry name" value="Peptidase_M3_N"/>
    <property type="match status" value="1"/>
</dbReference>
<comment type="cofactor">
    <cofactor evidence="6">
        <name>Zn(2+)</name>
        <dbReference type="ChEBI" id="CHEBI:29105"/>
    </cofactor>
    <text evidence="6">Binds 1 zinc ion.</text>
</comment>
<keyword evidence="2 6" id="KW-0479">Metal-binding</keyword>
<proteinExistence type="inferred from homology"/>
<dbReference type="RefSeq" id="WP_087457241.1">
    <property type="nucleotide sequence ID" value="NZ_CP021434.1"/>
</dbReference>
<evidence type="ECO:0000256" key="5">
    <source>
        <dbReference type="ARBA" id="ARBA00023049"/>
    </source>
</evidence>
<keyword evidence="4 6" id="KW-0862">Zinc</keyword>
<dbReference type="GO" id="GO:0006518">
    <property type="term" value="P:peptide metabolic process"/>
    <property type="evidence" value="ECO:0007669"/>
    <property type="project" value="TreeGrafter"/>
</dbReference>
<dbReference type="InterPro" id="IPR045090">
    <property type="entry name" value="Pept_M3A_M3B"/>
</dbReference>
<dbReference type="InterPro" id="IPR004438">
    <property type="entry name" value="Peptidase_M3B"/>
</dbReference>
<dbReference type="KEGG" id="tum:CBW65_13145"/>
<dbReference type="GO" id="GO:0046872">
    <property type="term" value="F:metal ion binding"/>
    <property type="evidence" value="ECO:0007669"/>
    <property type="project" value="UniProtKB-UniRule"/>
</dbReference>
<feature type="domain" description="Peptidase M3A/M3B catalytic" evidence="7">
    <location>
        <begin position="206"/>
        <end position="586"/>
    </location>
</feature>
<dbReference type="SUPFAM" id="SSF55486">
    <property type="entry name" value="Metalloproteases ('zincins'), catalytic domain"/>
    <property type="match status" value="1"/>
</dbReference>
<gene>
    <name evidence="9" type="ORF">CBW65_13145</name>
</gene>
<dbReference type="Proteomes" id="UP000195437">
    <property type="component" value="Chromosome"/>
</dbReference>
<evidence type="ECO:0000256" key="3">
    <source>
        <dbReference type="ARBA" id="ARBA00022801"/>
    </source>
</evidence>
<comment type="similarity">
    <text evidence="6">Belongs to the peptidase M3B family.</text>
</comment>
<evidence type="ECO:0000256" key="6">
    <source>
        <dbReference type="RuleBase" id="RU368091"/>
    </source>
</evidence>
<reference evidence="10" key="1">
    <citation type="submission" date="2017-05" db="EMBL/GenBank/DDBJ databases">
        <authorList>
            <person name="Sung H."/>
        </authorList>
    </citation>
    <scope>NUCLEOTIDE SEQUENCE [LARGE SCALE GENOMIC DNA]</scope>
    <source>
        <strain evidence="10">AR23208</strain>
    </source>
</reference>
<evidence type="ECO:0000313" key="9">
    <source>
        <dbReference type="EMBL" id="ARU61871.1"/>
    </source>
</evidence>
<keyword evidence="3 6" id="KW-0378">Hydrolase</keyword>
<dbReference type="Gene3D" id="1.10.287.830">
    <property type="entry name" value="putative peptidase helix hairpin domain like"/>
    <property type="match status" value="1"/>
</dbReference>
<protein>
    <recommendedName>
        <fullName evidence="6">Oligopeptidase F</fullName>
        <ecNumber evidence="6">3.4.24.-</ecNumber>
    </recommendedName>
</protein>
<dbReference type="InterPro" id="IPR042088">
    <property type="entry name" value="OligoPept_F_C"/>
</dbReference>
<organism evidence="9 10">
    <name type="scientific">Tumebacillus avium</name>
    <dbReference type="NCBI Taxonomy" id="1903704"/>
    <lineage>
        <taxon>Bacteria</taxon>
        <taxon>Bacillati</taxon>
        <taxon>Bacillota</taxon>
        <taxon>Bacilli</taxon>
        <taxon>Bacillales</taxon>
        <taxon>Alicyclobacillaceae</taxon>
        <taxon>Tumebacillus</taxon>
    </lineage>
</organism>
<keyword evidence="5 6" id="KW-0482">Metalloprotease</keyword>
<dbReference type="Gene3D" id="1.20.140.70">
    <property type="entry name" value="Oligopeptidase f, N-terminal domain"/>
    <property type="match status" value="1"/>
</dbReference>
<evidence type="ECO:0000256" key="1">
    <source>
        <dbReference type="ARBA" id="ARBA00022670"/>
    </source>
</evidence>
<dbReference type="AlphaFoldDB" id="A0A1Y0IMX5"/>
<evidence type="ECO:0000313" key="10">
    <source>
        <dbReference type="Proteomes" id="UP000195437"/>
    </source>
</evidence>
<dbReference type="PANTHER" id="PTHR11804:SF84">
    <property type="entry name" value="SACCHAROLYSIN"/>
    <property type="match status" value="1"/>
</dbReference>
<comment type="function">
    <text evidence="6">Has oligopeptidase activity and degrades a variety of small bioactive peptides.</text>
</comment>
<dbReference type="Gene3D" id="1.10.1370.20">
    <property type="entry name" value="Oligoendopeptidase f, C-terminal domain"/>
    <property type="match status" value="1"/>
</dbReference>
<dbReference type="GO" id="GO:0006508">
    <property type="term" value="P:proteolysis"/>
    <property type="evidence" value="ECO:0007669"/>
    <property type="project" value="UniProtKB-KW"/>
</dbReference>
<dbReference type="GO" id="GO:0004222">
    <property type="term" value="F:metalloendopeptidase activity"/>
    <property type="evidence" value="ECO:0007669"/>
    <property type="project" value="UniProtKB-UniRule"/>
</dbReference>
<sequence>MSTNKLLTRDQVAEHEKWNLEAMYATNDAWEADFKKVQDLLPEVAQYRGRLGEGASTLLEWMRLNEKIGLTFDNVFVYAHMRYHQNTGDSFYQGLSDRASMLAAEVSSELSFVNPELLGLPEGTLERFMDENEDLRMYKIVFTRLLREKEHVLSQEVEEVLAKVSEIAEAPGSIFSMFSNADLKMSSVQDSEGNEHEVNEGRYRNLLESKDRTLRERAFKSLFSAYGQFRNTLGSTYNNNVKKNVFYAKTRKYNTTLEAALSGDNVPVDVYNNLIQANHDNLPHLHRYLELRKKVLGVDELHYYDFFVPMVESVDMTIPWEKGKTMSLDALQPLGEEYVTTVQRAFDERWVDVFPNEGKRSGAYSWGTYTSPPFLFLNYTETLDDVFTTVHELGHSMHSYYTMKTQPFIYGNYTIFVAEVASTLNENLLLSKMLREETDKQKRMYLLTHSLDQYRSTMFRQTMFAEFEKIVHGLVEEGHPLNADLLSQVYLDLNIKYYGPVLTLDEELKNEWARIPHFYDAFYVYKYATGFAAAAALARQIQEEGAPAVERYLNFLKKGSSEDPIDLLKGAGVDMSSPQPIHDAFKVFVERLDELEALINEQ</sequence>
<feature type="domain" description="Oligopeptidase F N-terminal" evidence="8">
    <location>
        <begin position="116"/>
        <end position="184"/>
    </location>
</feature>
<dbReference type="Pfam" id="PF01432">
    <property type="entry name" value="Peptidase_M3"/>
    <property type="match status" value="1"/>
</dbReference>
<evidence type="ECO:0000256" key="2">
    <source>
        <dbReference type="ARBA" id="ARBA00022723"/>
    </source>
</evidence>
<dbReference type="EC" id="3.4.24.-" evidence="6"/>
<dbReference type="InterPro" id="IPR001567">
    <property type="entry name" value="Pept_M3A_M3B_dom"/>
</dbReference>
<evidence type="ECO:0000259" key="7">
    <source>
        <dbReference type="Pfam" id="PF01432"/>
    </source>
</evidence>
<accession>A0A1Y0IMX5</accession>
<dbReference type="NCBIfam" id="TIGR00181">
    <property type="entry name" value="pepF"/>
    <property type="match status" value="1"/>
</dbReference>
<evidence type="ECO:0000256" key="4">
    <source>
        <dbReference type="ARBA" id="ARBA00022833"/>
    </source>
</evidence>